<dbReference type="EMBL" id="UYRX01000748">
    <property type="protein sequence ID" value="VDK85927.1"/>
    <property type="molecule type" value="Genomic_DNA"/>
</dbReference>
<name>A0A3P6TL75_LITSI</name>
<protein>
    <submittedName>
        <fullName evidence="2">Uncharacterized protein</fullName>
    </submittedName>
</protein>
<sequence length="180" mass="19887">MNKNFNLNNETNPVIQTDRIPQRNGSIETIRDNSTPLFSESTEEETTLEAATEKDKGNIAKELSVAKEHFNPNSSTQKSMKESSKFDGWRNFDIDSTQTSITQKVISAGGRKADVTAGKKIVTRKQQQENVIDLSTESSQASKDTSVLESQTMEDTVSSATGDEWLKSNSGDSEETKSEK</sequence>
<feature type="compositionally biased region" description="Polar residues" evidence="1">
    <location>
        <begin position="1"/>
        <end position="15"/>
    </location>
</feature>
<feature type="compositionally biased region" description="Polar residues" evidence="1">
    <location>
        <begin position="23"/>
        <end position="38"/>
    </location>
</feature>
<feature type="compositionally biased region" description="Polar residues" evidence="1">
    <location>
        <begin position="127"/>
        <end position="171"/>
    </location>
</feature>
<feature type="region of interest" description="Disordered" evidence="1">
    <location>
        <begin position="1"/>
        <end position="50"/>
    </location>
</feature>
<evidence type="ECO:0000313" key="2">
    <source>
        <dbReference type="EMBL" id="VDK85927.1"/>
    </source>
</evidence>
<accession>A0A3P6TL75</accession>
<dbReference type="AlphaFoldDB" id="A0A3P6TL75"/>
<organism evidence="2 3">
    <name type="scientific">Litomosoides sigmodontis</name>
    <name type="common">Filarial nematode worm</name>
    <dbReference type="NCBI Taxonomy" id="42156"/>
    <lineage>
        <taxon>Eukaryota</taxon>
        <taxon>Metazoa</taxon>
        <taxon>Ecdysozoa</taxon>
        <taxon>Nematoda</taxon>
        <taxon>Chromadorea</taxon>
        <taxon>Rhabditida</taxon>
        <taxon>Spirurina</taxon>
        <taxon>Spiruromorpha</taxon>
        <taxon>Filarioidea</taxon>
        <taxon>Onchocercidae</taxon>
        <taxon>Litomosoides</taxon>
    </lineage>
</organism>
<evidence type="ECO:0000256" key="1">
    <source>
        <dbReference type="SAM" id="MobiDB-lite"/>
    </source>
</evidence>
<gene>
    <name evidence="2" type="ORF">NLS_LOCUS7366</name>
</gene>
<dbReference type="Proteomes" id="UP000277928">
    <property type="component" value="Unassembled WGS sequence"/>
</dbReference>
<reference evidence="2 3" key="1">
    <citation type="submission" date="2018-08" db="EMBL/GenBank/DDBJ databases">
        <authorList>
            <person name="Laetsch R D."/>
            <person name="Stevens L."/>
            <person name="Kumar S."/>
            <person name="Blaxter L. M."/>
        </authorList>
    </citation>
    <scope>NUCLEOTIDE SEQUENCE [LARGE SCALE GENOMIC DNA]</scope>
</reference>
<evidence type="ECO:0000313" key="3">
    <source>
        <dbReference type="Proteomes" id="UP000277928"/>
    </source>
</evidence>
<proteinExistence type="predicted"/>
<feature type="region of interest" description="Disordered" evidence="1">
    <location>
        <begin position="127"/>
        <end position="180"/>
    </location>
</feature>
<keyword evidence="3" id="KW-1185">Reference proteome</keyword>